<accession>A0A1V2H508</accession>
<feature type="binding site" evidence="2">
    <location>
        <position position="393"/>
    </location>
    <ligand>
        <name>Zn(2+)</name>
        <dbReference type="ChEBI" id="CHEBI:29105"/>
        <label>2</label>
    </ligand>
</feature>
<dbReference type="RefSeq" id="WP_076957322.1">
    <property type="nucleotide sequence ID" value="NZ_MLCO01000087.1"/>
</dbReference>
<dbReference type="CDD" id="cd16012">
    <property type="entry name" value="ALP"/>
    <property type="match status" value="1"/>
</dbReference>
<comment type="cofactor">
    <cofactor evidence="2">
        <name>Zn(2+)</name>
        <dbReference type="ChEBI" id="CHEBI:29105"/>
    </cofactor>
    <text evidence="2">Binds 2 Zn(2+) ions.</text>
</comment>
<keyword evidence="4" id="KW-0732">Signal</keyword>
<sequence>MRRLLATTALLGGLVAGLLPGAASAQTIFPINRAEILAGSRFDVKVEFAGVVARDALRVTLNGKPLDEAFGKAAEFVEREDGQAASSLVLRDAVLATPGRYVLQASDGQNTASVSWEVYAAPGQRRAQNVILFVGDGMTVANVTAARILSRGIEEGRYRSTLAMDNLPRMATVGTSGSDSIATDSANSAAAYNTGHKSAVNALNVYASRARGTLDHPKVETIASLVRRQLGMSIGIVTTAEIQDATPAAVFAHTRRRNDYIPITDQLLAAQPEVVMGGGSASFLPRSTPGSRRADERNMIDAFRQAGYVFGDSAESMTAAAADPNTRRLLGLFNLGNMDGALDRFYLRQGTVGRFPNQPDLTEQTRAALQVLSRNPAGFFLMVESGSIDKFNHPLDWERSVYETIMLDNALKVALDWAANRDDTLIVVVPDHNHGMSITGTVDDNRPGTEMREKVGVYEQAGFPNYPAADARGYPPRVDVSRRLAVFFANFPDYYETFRPHLEGPNVPAVAQQGQANRFMANERYREANPGGLLREGNIPRSNAQAVHTVDDVILRATGPGSERFQGFVDNTMVFRAMAEALGLGR</sequence>
<dbReference type="Pfam" id="PF00245">
    <property type="entry name" value="Alk_phosphatase"/>
    <property type="match status" value="1"/>
</dbReference>
<dbReference type="PRINTS" id="PR00113">
    <property type="entry name" value="ALKPHPHTASE"/>
</dbReference>
<dbReference type="InterPro" id="IPR017850">
    <property type="entry name" value="Alkaline_phosphatase_core_sf"/>
</dbReference>
<comment type="caution">
    <text evidence="5">The sequence shown here is derived from an EMBL/GenBank/DDBJ whole genome shotgun (WGS) entry which is preliminary data.</text>
</comment>
<organism evidence="5 6">
    <name type="scientific">Teichococcus deserti</name>
    <dbReference type="NCBI Taxonomy" id="1817963"/>
    <lineage>
        <taxon>Bacteria</taxon>
        <taxon>Pseudomonadati</taxon>
        <taxon>Pseudomonadota</taxon>
        <taxon>Alphaproteobacteria</taxon>
        <taxon>Acetobacterales</taxon>
        <taxon>Roseomonadaceae</taxon>
        <taxon>Roseomonas</taxon>
    </lineage>
</organism>
<dbReference type="GO" id="GO:0004035">
    <property type="term" value="F:alkaline phosphatase activity"/>
    <property type="evidence" value="ECO:0007669"/>
    <property type="project" value="TreeGrafter"/>
</dbReference>
<dbReference type="PANTHER" id="PTHR11596:SF72">
    <property type="entry name" value="ALKALINE PHOSPHATASE"/>
    <property type="match status" value="1"/>
</dbReference>
<feature type="binding site" evidence="2">
    <location>
        <position position="246"/>
    </location>
    <ligand>
        <name>Mg(2+)</name>
        <dbReference type="ChEBI" id="CHEBI:18420"/>
    </ligand>
</feature>
<dbReference type="SUPFAM" id="SSF53649">
    <property type="entry name" value="Alkaline phosphatase-like"/>
    <property type="match status" value="1"/>
</dbReference>
<feature type="binding site" evidence="2">
    <location>
        <position position="432"/>
    </location>
    <ligand>
        <name>Zn(2+)</name>
        <dbReference type="ChEBI" id="CHEBI:29105"/>
        <label>2</label>
    </ligand>
</feature>
<feature type="binding site" evidence="2">
    <location>
        <position position="389"/>
    </location>
    <ligand>
        <name>Zn(2+)</name>
        <dbReference type="ChEBI" id="CHEBI:29105"/>
        <label>2</label>
    </ligand>
</feature>
<dbReference type="PANTHER" id="PTHR11596">
    <property type="entry name" value="ALKALINE PHOSPHATASE"/>
    <property type="match status" value="1"/>
</dbReference>
<evidence type="ECO:0000313" key="5">
    <source>
        <dbReference type="EMBL" id="ONG54269.1"/>
    </source>
</evidence>
<evidence type="ECO:0000256" key="4">
    <source>
        <dbReference type="SAM" id="SignalP"/>
    </source>
</evidence>
<feature type="signal peptide" evidence="4">
    <location>
        <begin position="1"/>
        <end position="25"/>
    </location>
</feature>
<evidence type="ECO:0000256" key="2">
    <source>
        <dbReference type="PIRSR" id="PIRSR601952-2"/>
    </source>
</evidence>
<dbReference type="GO" id="GO:0046872">
    <property type="term" value="F:metal ion binding"/>
    <property type="evidence" value="ECO:0007669"/>
    <property type="project" value="UniProtKB-KW"/>
</dbReference>
<feature type="chain" id="PRO_5012889044" evidence="4">
    <location>
        <begin position="26"/>
        <end position="586"/>
    </location>
</feature>
<keyword evidence="2" id="KW-0862">Zinc</keyword>
<gene>
    <name evidence="5" type="ORF">BKE38_10610</name>
</gene>
<feature type="binding site" evidence="2">
    <location>
        <position position="431"/>
    </location>
    <ligand>
        <name>Zn(2+)</name>
        <dbReference type="ChEBI" id="CHEBI:29105"/>
        <label>2</label>
    </ligand>
</feature>
<evidence type="ECO:0000256" key="3">
    <source>
        <dbReference type="RuleBase" id="RU003946"/>
    </source>
</evidence>
<keyword evidence="2" id="KW-0479">Metal-binding</keyword>
<comment type="cofactor">
    <cofactor evidence="2">
        <name>Mg(2+)</name>
        <dbReference type="ChEBI" id="CHEBI:18420"/>
    </cofactor>
    <text evidence="2">Binds 1 Mg(2+) ion.</text>
</comment>
<evidence type="ECO:0000256" key="1">
    <source>
        <dbReference type="PIRSR" id="PIRSR601952-1"/>
    </source>
</evidence>
<dbReference type="OrthoDB" id="9794455at2"/>
<proteinExistence type="inferred from homology"/>
<dbReference type="Gene3D" id="3.40.720.10">
    <property type="entry name" value="Alkaline Phosphatase, subunit A"/>
    <property type="match status" value="1"/>
</dbReference>
<protein>
    <submittedName>
        <fullName evidence="5">Alkaline phosphatase</fullName>
    </submittedName>
</protein>
<dbReference type="AlphaFoldDB" id="A0A1V2H508"/>
<dbReference type="SMART" id="SM00098">
    <property type="entry name" value="alkPPc"/>
    <property type="match status" value="1"/>
</dbReference>
<feature type="active site" description="Phosphoserine intermediate" evidence="1">
    <location>
        <position position="185"/>
    </location>
</feature>
<keyword evidence="2" id="KW-0460">Magnesium</keyword>
<dbReference type="InterPro" id="IPR001952">
    <property type="entry name" value="Alkaline_phosphatase"/>
</dbReference>
<feature type="binding site" evidence="2">
    <location>
        <position position="548"/>
    </location>
    <ligand>
        <name>Zn(2+)</name>
        <dbReference type="ChEBI" id="CHEBI:29105"/>
        <label>2</label>
    </ligand>
</feature>
<feature type="binding site" evidence="2">
    <location>
        <position position="136"/>
    </location>
    <ligand>
        <name>Mg(2+)</name>
        <dbReference type="ChEBI" id="CHEBI:18420"/>
    </ligand>
</feature>
<comment type="similarity">
    <text evidence="3">Belongs to the alkaline phosphatase family.</text>
</comment>
<name>A0A1V2H508_9PROT</name>
<feature type="binding site" evidence="2">
    <location>
        <position position="136"/>
    </location>
    <ligand>
        <name>Zn(2+)</name>
        <dbReference type="ChEBI" id="CHEBI:29105"/>
        <label>2</label>
    </ligand>
</feature>
<evidence type="ECO:0000313" key="6">
    <source>
        <dbReference type="Proteomes" id="UP000188879"/>
    </source>
</evidence>
<dbReference type="Proteomes" id="UP000188879">
    <property type="component" value="Unassembled WGS sequence"/>
</dbReference>
<keyword evidence="6" id="KW-1185">Reference proteome</keyword>
<reference evidence="5 6" key="1">
    <citation type="submission" date="2016-10" db="EMBL/GenBank/DDBJ databases">
        <title>Draft Genome sequence of Roseomonas sp. strain M3.</title>
        <authorList>
            <person name="Subhash Y."/>
            <person name="Lee S."/>
        </authorList>
    </citation>
    <scope>NUCLEOTIDE SEQUENCE [LARGE SCALE GENOMIC DNA]</scope>
    <source>
        <strain evidence="5 6">M3</strain>
    </source>
</reference>
<feature type="binding site" evidence="2">
    <location>
        <position position="384"/>
    </location>
    <ligand>
        <name>Mg(2+)</name>
        <dbReference type="ChEBI" id="CHEBI:18420"/>
    </ligand>
</feature>
<feature type="binding site" evidence="2">
    <location>
        <position position="244"/>
    </location>
    <ligand>
        <name>Mg(2+)</name>
        <dbReference type="ChEBI" id="CHEBI:18420"/>
    </ligand>
</feature>
<dbReference type="EMBL" id="MLCO01000087">
    <property type="protein sequence ID" value="ONG54269.1"/>
    <property type="molecule type" value="Genomic_DNA"/>
</dbReference>